<gene>
    <name evidence="2" type="ORF">HMPREF1544_03156</name>
</gene>
<evidence type="ECO:0000313" key="2">
    <source>
        <dbReference type="EMBL" id="EPB90044.1"/>
    </source>
</evidence>
<dbReference type="SUPFAM" id="SSF54060">
    <property type="entry name" value="His-Me finger endonucleases"/>
    <property type="match status" value="1"/>
</dbReference>
<dbReference type="VEuPathDB" id="FungiDB:HMPREF1544_03156"/>
<feature type="domain" description="HNH nuclease" evidence="1">
    <location>
        <begin position="196"/>
        <end position="248"/>
    </location>
</feature>
<organism evidence="2 3">
    <name type="scientific">Mucor circinelloides f. circinelloides (strain 1006PhL)</name>
    <name type="common">Mucormycosis agent</name>
    <name type="synonym">Calyptromyces circinelloides</name>
    <dbReference type="NCBI Taxonomy" id="1220926"/>
    <lineage>
        <taxon>Eukaryota</taxon>
        <taxon>Fungi</taxon>
        <taxon>Fungi incertae sedis</taxon>
        <taxon>Mucoromycota</taxon>
        <taxon>Mucoromycotina</taxon>
        <taxon>Mucoromycetes</taxon>
        <taxon>Mucorales</taxon>
        <taxon>Mucorineae</taxon>
        <taxon>Mucoraceae</taxon>
        <taxon>Mucor</taxon>
    </lineage>
</organism>
<sequence>MSAIKKEIEHLFNPDRKLSDFPGKVIAKVPDDRVTKEYHLTSKGVLIDPVTEREYSLFDDEGKYYCFYFKNDRSRSVYVRADEIMVYSFYHGMCGEQQLMDVVHHDRFSRNLSIETLVPIFSLEQLQSYFVWRLSEMNESRFLVAKSHKPDNYSMSSYLVSEDGVVFGLESKIFLSPKKGKSIYACLSVVVDLIDGGKATINTKEHLIVAATFREEGMGPGKEVHHIDGNPRNNAARNLVWLTKEEHMQVHHGICHQRHNARRPVMMYHFQPDVELLK</sequence>
<proteinExistence type="predicted"/>
<keyword evidence="3" id="KW-1185">Reference proteome</keyword>
<dbReference type="OrthoDB" id="430296at2759"/>
<dbReference type="EMBL" id="KE123926">
    <property type="protein sequence ID" value="EPB90044.1"/>
    <property type="molecule type" value="Genomic_DNA"/>
</dbReference>
<evidence type="ECO:0000313" key="3">
    <source>
        <dbReference type="Proteomes" id="UP000014254"/>
    </source>
</evidence>
<dbReference type="InterPro" id="IPR003615">
    <property type="entry name" value="HNH_nuc"/>
</dbReference>
<reference evidence="3" key="1">
    <citation type="submission" date="2013-05" db="EMBL/GenBank/DDBJ databases">
        <title>The Genome sequence of Mucor circinelloides f. circinelloides 1006PhL.</title>
        <authorList>
            <consortium name="The Broad Institute Genomics Platform"/>
            <person name="Cuomo C."/>
            <person name="Earl A."/>
            <person name="Findley K."/>
            <person name="Lee S.C."/>
            <person name="Walker B."/>
            <person name="Young S."/>
            <person name="Zeng Q."/>
            <person name="Gargeya S."/>
            <person name="Fitzgerald M."/>
            <person name="Haas B."/>
            <person name="Abouelleil A."/>
            <person name="Allen A.W."/>
            <person name="Alvarado L."/>
            <person name="Arachchi H.M."/>
            <person name="Berlin A.M."/>
            <person name="Chapman S.B."/>
            <person name="Gainer-Dewar J."/>
            <person name="Goldberg J."/>
            <person name="Griggs A."/>
            <person name="Gujja S."/>
            <person name="Hansen M."/>
            <person name="Howarth C."/>
            <person name="Imamovic A."/>
            <person name="Ireland A."/>
            <person name="Larimer J."/>
            <person name="McCowan C."/>
            <person name="Murphy C."/>
            <person name="Pearson M."/>
            <person name="Poon T.W."/>
            <person name="Priest M."/>
            <person name="Roberts A."/>
            <person name="Saif S."/>
            <person name="Shea T."/>
            <person name="Sisk P."/>
            <person name="Sykes S."/>
            <person name="Wortman J."/>
            <person name="Nusbaum C."/>
            <person name="Birren B."/>
        </authorList>
    </citation>
    <scope>NUCLEOTIDE SEQUENCE [LARGE SCALE GENOMIC DNA]</scope>
    <source>
        <strain evidence="3">1006PhL</strain>
    </source>
</reference>
<dbReference type="Gene3D" id="3.90.75.20">
    <property type="match status" value="1"/>
</dbReference>
<accession>S2JJE3</accession>
<name>S2JJE3_MUCC1</name>
<dbReference type="InterPro" id="IPR044925">
    <property type="entry name" value="His-Me_finger_sf"/>
</dbReference>
<dbReference type="Pfam" id="PF13392">
    <property type="entry name" value="HNH_3"/>
    <property type="match status" value="1"/>
</dbReference>
<dbReference type="InParanoid" id="S2JJE3"/>
<dbReference type="CDD" id="cd00085">
    <property type="entry name" value="HNHc"/>
    <property type="match status" value="1"/>
</dbReference>
<dbReference type="SMART" id="SM00507">
    <property type="entry name" value="HNHc"/>
    <property type="match status" value="1"/>
</dbReference>
<dbReference type="Proteomes" id="UP000014254">
    <property type="component" value="Unassembled WGS sequence"/>
</dbReference>
<dbReference type="AlphaFoldDB" id="S2JJE3"/>
<evidence type="ECO:0000259" key="1">
    <source>
        <dbReference type="SMART" id="SM00507"/>
    </source>
</evidence>
<protein>
    <recommendedName>
        <fullName evidence="1">HNH nuclease domain-containing protein</fullName>
    </recommendedName>
</protein>